<name>D0A175_TRYB9</name>
<feature type="region of interest" description="Disordered" evidence="2">
    <location>
        <begin position="2347"/>
        <end position="2366"/>
    </location>
</feature>
<evidence type="ECO:0000313" key="3">
    <source>
        <dbReference type="EMBL" id="CBH15017.1"/>
    </source>
</evidence>
<keyword evidence="1" id="KW-0175">Coiled coil</keyword>
<feature type="compositionally biased region" description="Basic and acidic residues" evidence="2">
    <location>
        <begin position="2071"/>
        <end position="2080"/>
    </location>
</feature>
<feature type="compositionally biased region" description="Polar residues" evidence="2">
    <location>
        <begin position="2081"/>
        <end position="2093"/>
    </location>
</feature>
<dbReference type="VEuPathDB" id="TriTrypDB:Tbg972.10.980"/>
<dbReference type="Proteomes" id="UP000002316">
    <property type="component" value="Chromosome 10"/>
</dbReference>
<feature type="compositionally biased region" description="Low complexity" evidence="2">
    <location>
        <begin position="1647"/>
        <end position="1662"/>
    </location>
</feature>
<dbReference type="RefSeq" id="XP_011777283.1">
    <property type="nucleotide sequence ID" value="XM_011778981.1"/>
</dbReference>
<dbReference type="EMBL" id="FN554973">
    <property type="protein sequence ID" value="CBH15017.1"/>
    <property type="molecule type" value="Genomic_DNA"/>
</dbReference>
<organism evidence="3 4">
    <name type="scientific">Trypanosoma brucei gambiense (strain MHOM/CI/86/DAL972)</name>
    <dbReference type="NCBI Taxonomy" id="679716"/>
    <lineage>
        <taxon>Eukaryota</taxon>
        <taxon>Discoba</taxon>
        <taxon>Euglenozoa</taxon>
        <taxon>Kinetoplastea</taxon>
        <taxon>Metakinetoplastina</taxon>
        <taxon>Trypanosomatida</taxon>
        <taxon>Trypanosomatidae</taxon>
        <taxon>Trypanosoma</taxon>
    </lineage>
</organism>
<dbReference type="PANTHER" id="PTHR23159">
    <property type="entry name" value="CENTROSOMAL PROTEIN 2"/>
    <property type="match status" value="1"/>
</dbReference>
<evidence type="ECO:0000256" key="1">
    <source>
        <dbReference type="SAM" id="Coils"/>
    </source>
</evidence>
<feature type="region of interest" description="Disordered" evidence="2">
    <location>
        <begin position="2445"/>
        <end position="2471"/>
    </location>
</feature>
<proteinExistence type="predicted"/>
<accession>D0A175</accession>
<feature type="compositionally biased region" description="Low complexity" evidence="2">
    <location>
        <begin position="2445"/>
        <end position="2456"/>
    </location>
</feature>
<dbReference type="GeneID" id="23866109"/>
<evidence type="ECO:0000313" key="4">
    <source>
        <dbReference type="Proteomes" id="UP000002316"/>
    </source>
</evidence>
<sequence>MCTKCESMSAAIASLTKEIERLQKELIAREEQLQQTQETGDYYKKNCETLENELAKLTEEQEANDARHIEAYTILEEESENLRAEIEALQKQLAEKPHKDASNYEALSNKNNTRKNNYNDYKNRATMTDRRTHSNCCTMTDPVAIVMPDVMEDMQRRLTKELINCGTMTDIRSHSNCCTMTDPVAIVMPDVMEDMQRRLTKELINCGTMTDGTISTNRATMTDRRTHSNCCIMTDPVAIVMPDVMEDMQRRLTKELINCGTMTDGTISTNRATMTDRRTHSNCCIMTDPVAIVMPDVMEDMQRRLTKELINCGTMTDGTISTNRATMTDRRTHSNCCIMTDPVAIVMPDVMEDMQRRLTKELINCGTMTDGTISTNRATMTDRRTHSNCGAMTDPVAIVMPDVMEYMPRRLTKELINCGTMTDIRSHSNCCTMTDPVAIVMPDVMEDMQRRLTKELINCGTMTDIRSHSNCCTMTDPVAIVMPDVMEDMQRRLTKELINCGTMTDIRSHSNCCTMTDPVAIVMPDVMEDMQRRLTKELINCGTMTDIRSHSNCCTMTDPVAIVMPDVMEDMQRRLTKELINCGTMTDGTVSTNRATMTDRRTHSNCCTMTDPVAIVMPDVMEDMQRRLTKELINCGTMTDIRSHSNCCTMTDPVAIVMPDVMEDMQRRLTKELINCGTMTDGTVSTNRATMTDRRTHSNCCTMTDPVAIVMPDVMEDMQRRLTKELINCGTMTDIRSHSNCCTMTDPVAIVMPDVMEDMQRRLTKELINCGTMTDGTVSTNRATMTDRRTHSNCCTMTDPVAIVMPDVMEDMQRRLTKELINCGTMTDIRSHSNCCTMTDPVAIVMPDVMEDMQRRLTKELINCGTMTDIRSHSNCCTMTDPVAIVMPDVMEDMQRRLTKELINCGTMTDGTISTNRATMTDRRTHSNCCTMTDPVAIVMPDVMEDMQRRLTKELINCGTMTDIRSHSNCCTMTDPVAIVMPDVMEDMQRRLTKELINCGTMTDIRSHSNCCTMTDPVAIVMPDVMEDMQRRLTKELINCGTMTDIRSHSNCCTMTDPVAIVMPDVMEDMQRRLTKELINCGTMTDIRSHSNCCIMTDPVAIVMPDVMEDMQRRLTKELINCGTMTDGTVSTNRATMTEVCRQSNSLDRRVSCVSGTAENVSLSGETFCRNTSVNTRECSYIARNTIFASSVVSSFVPVIGEGQFEWWCLDDVYAHALLFSYCNPRDVGINIGLFDDCDDKVLLQSLGVVHRTLGSIRADYDGSVVSVIRRFLVQQRGALAGDGALEGCVPCEALFEVLISARNALLVEPMVSNSSTVKGEDRVCHGDGEGALDSCVYAHLQVAMTAVFSIARERGGYLSDIFASVKVQKALEAMRQFFTSSNLFSSGSSSVSSTSEANGDSSSFLEDMLRETEVPRFVLGGALQRAAAVLKDDVVTKLQRRRLCGGLSLEEALLACYLAEERITALTEIENLREEMVQPVTREALDLIDGAVRAFLKSEESEDFSAEATNHMKSSSFTTALAFLFTYVAAQTATETVGLPQDSPEHVRDALNVVAQTLLRRSVSQTSRFDVAQSNTAIDPESMQQSLRIIMDYAESQGYYPVTCDTSDACSRSNHHCQYSQQTRRKDTPDIDVTKREALMEKMDSPRTTPRSSPHPRLSSPQEQRPQTSVVVVSQPNVTSHHINDLVHRGRMTDPVAIVMPDVMEDMQRRLTKELINCGTMTDGTISTNRATMTDRRTHSNCCTMTDPVAIVMPDVMEDMQRRLTKELINCGTMTDIRSHSNCCTMTDPVAIVMPDVMEDMQRRLTKELINCGTMTDIRSHSNCCTMTDPVAIVMPDVMEDMQRRLTKELINCGTMTDIRSHSNCCTMTDPVAIVMPDVMEDMQRRLTKELINCGTMTDIRSHSNCCTMTDPVAIVMPDVMEDVQRRPSNRLDASTSLKVSENNGDVAVYEAVRFGDEKVVVDSCSVASVSDSFPRDLSSEVGKLQLRVLDLGKEVYMLQKELMAREEQLQKTQERADYYKKNCETLENELAKLTEEQEANDARHIEAYTILEEESENLRAEIEALQKQLAEKPHKDASNSEALSNKNYTGKTDSDHAVDGKENLGLHHVSSVRSLVHLKENKAREHLRSRSWSNGREPPGGVLPTGLRTWPQTAQQSAPAACTHEKGVERKLSEELDESDVVNHLTAQATPEMLNLKPELFVKNPASFDRLVSYLTRLVERAEREPGALSCEERHLSEVLKVFSTFYCGYRSIESGTGTCPIVDGNLRSRGGSSHSLLRRAKGMWSPESLRVSPDVGRSVDAVKEDQNGKHLGPVPSASTTFRTGRSERCTSSVRGVALVGGLLASRRRSSTAPSPTEGPRVPLPREEIEDLEGMSELVSSIEDMQSQLAYFSFSNEPELRESIKQLQQHLEELRAVLESQMSTKMSQSPSYISSFRGSCFSQGNQQGQGVQEGKPPLKAESNGCQPATDSACDTNYSNGGQTDYLAVCNAVNTCCGGRGAFHRGSNRCSHWVPLRMHRANHDENVGLAMNEPGGSIPQGRSNAFDDGSQRKCMAPNRRNQSAVMRRLLDSMRFDLDSYVYTAAEQNAASAALLEESSSLKEREADMWLRLNQTEFCEMARIEMRLKRDDLRELQHEIHRMHLLHDKELVERKRRLLIYSYRKLLDFAKRMSDILKAREFCTGTLESQRLLLLDETSDFTKDVEKYIEVL</sequence>
<feature type="compositionally biased region" description="Low complexity" evidence="2">
    <location>
        <begin position="2347"/>
        <end position="2358"/>
    </location>
</feature>
<dbReference type="KEGG" id="tbg:TbgDal_X980"/>
<feature type="compositionally biased region" description="Polar residues" evidence="2">
    <location>
        <begin position="1612"/>
        <end position="1623"/>
    </location>
</feature>
<gene>
    <name evidence="3" type="ORF">TbgDal_X980</name>
</gene>
<feature type="coiled-coil region" evidence="1">
    <location>
        <begin position="5"/>
        <end position="124"/>
    </location>
</feature>
<feature type="region of interest" description="Disordered" evidence="2">
    <location>
        <begin position="2071"/>
        <end position="2099"/>
    </location>
</feature>
<protein>
    <submittedName>
        <fullName evidence="3">Kinesin, putative</fullName>
    </submittedName>
</protein>
<dbReference type="PANTHER" id="PTHR23159:SF31">
    <property type="entry name" value="CENTROSOME-ASSOCIATED PROTEIN CEP250 ISOFORM X1"/>
    <property type="match status" value="1"/>
</dbReference>
<feature type="region of interest" description="Disordered" evidence="2">
    <location>
        <begin position="1612"/>
        <end position="1670"/>
    </location>
</feature>
<feature type="coiled-coil region" evidence="1">
    <location>
        <begin position="2399"/>
        <end position="2426"/>
    </location>
</feature>
<evidence type="ECO:0000256" key="2">
    <source>
        <dbReference type="SAM" id="MobiDB-lite"/>
    </source>
</evidence>
<reference evidence="4" key="1">
    <citation type="journal article" date="2010" name="PLoS Negl. Trop. Dis.">
        <title>The genome sequence of Trypanosoma brucei gambiense, causative agent of chronic human african trypanosomiasis.</title>
        <authorList>
            <person name="Jackson A.P."/>
            <person name="Sanders M."/>
            <person name="Berry A."/>
            <person name="McQuillan J."/>
            <person name="Aslett M.A."/>
            <person name="Quail M.A."/>
            <person name="Chukualim B."/>
            <person name="Capewell P."/>
            <person name="MacLeod A."/>
            <person name="Melville S.E."/>
            <person name="Gibson W."/>
            <person name="Barry J.D."/>
            <person name="Berriman M."/>
            <person name="Hertz-Fowler C."/>
        </authorList>
    </citation>
    <scope>NUCLEOTIDE SEQUENCE [LARGE SCALE GENOMIC DNA]</scope>
    <source>
        <strain evidence="4">MHOM/CI/86/DAL972</strain>
    </source>
</reference>
<feature type="region of interest" description="Disordered" evidence="2">
    <location>
        <begin position="2308"/>
        <end position="2328"/>
    </location>
</feature>
<feature type="compositionally biased region" description="Basic and acidic residues" evidence="2">
    <location>
        <begin position="1625"/>
        <end position="1646"/>
    </location>
</feature>
<feature type="compositionally biased region" description="Polar residues" evidence="2">
    <location>
        <begin position="2319"/>
        <end position="2328"/>
    </location>
</feature>